<dbReference type="FunFam" id="2.30.22.10:FF:000001">
    <property type="entry name" value="Protein GrpE"/>
    <property type="match status" value="1"/>
</dbReference>
<dbReference type="EMBL" id="OOIL02003144">
    <property type="protein sequence ID" value="VFQ86408.1"/>
    <property type="molecule type" value="Genomic_DNA"/>
</dbReference>
<dbReference type="GO" id="GO:0042803">
    <property type="term" value="F:protein homodimerization activity"/>
    <property type="evidence" value="ECO:0007669"/>
    <property type="project" value="InterPro"/>
</dbReference>
<evidence type="ECO:0000256" key="6">
    <source>
        <dbReference type="ARBA" id="ARBA00023186"/>
    </source>
</evidence>
<comment type="similarity">
    <text evidence="2 8">Belongs to the GrpE family.</text>
</comment>
<dbReference type="OrthoDB" id="201635at2759"/>
<comment type="function">
    <text evidence="7">Essential component of the PAM complex, a complex required for the translocation of transit peptide-containing proteins from the inner membrane into the mitochondrial matrix in an ATP-dependent manner.</text>
</comment>
<dbReference type="PROSITE" id="PS01071">
    <property type="entry name" value="GRPE"/>
    <property type="match status" value="1"/>
</dbReference>
<dbReference type="SUPFAM" id="SSF51064">
    <property type="entry name" value="Head domain of nucleotide exchange factor GrpE"/>
    <property type="match status" value="1"/>
</dbReference>
<dbReference type="PANTHER" id="PTHR21237">
    <property type="entry name" value="GRPE PROTEIN"/>
    <property type="match status" value="1"/>
</dbReference>
<name>A0A484ME85_9ASTE</name>
<sequence>MAAGLSTSWYPLPPSSFSSSGASKSLQIQTHYGHFHLYKPIICATISPLAGDYNRNQIIVRNFRRSLPRASLTGQDSAPQINGNEADENYAISLTSLVQVYKVAILNGDVKAVTEIEAMMCQVEKEKTMLAERVSALSDEIGSGKAKYIRLQADFDNFRKRYDKEKSAIRGDTQAEIIGNLLPIVDNFERAKQQIKLETEREKNIGTSYQGIYKQFVEIMKSLQVTMVPTIGKPFDPTVHEAIAREESHEFREGIITQELRRGFKLGSRLLRPAMVKVSSGSRKGKQWAVAKKSVGQPAATLGVDD</sequence>
<dbReference type="GO" id="GO:0006457">
    <property type="term" value="P:protein folding"/>
    <property type="evidence" value="ECO:0007669"/>
    <property type="project" value="InterPro"/>
</dbReference>
<keyword evidence="4" id="KW-0963">Cytoplasm</keyword>
<dbReference type="GO" id="GO:0009507">
    <property type="term" value="C:chloroplast"/>
    <property type="evidence" value="ECO:0007669"/>
    <property type="project" value="TreeGrafter"/>
</dbReference>
<dbReference type="Pfam" id="PF01025">
    <property type="entry name" value="GrpE"/>
    <property type="match status" value="1"/>
</dbReference>
<evidence type="ECO:0000256" key="3">
    <source>
        <dbReference type="ARBA" id="ARBA00011738"/>
    </source>
</evidence>
<organism evidence="9 10">
    <name type="scientific">Cuscuta campestris</name>
    <dbReference type="NCBI Taxonomy" id="132261"/>
    <lineage>
        <taxon>Eukaryota</taxon>
        <taxon>Viridiplantae</taxon>
        <taxon>Streptophyta</taxon>
        <taxon>Embryophyta</taxon>
        <taxon>Tracheophyta</taxon>
        <taxon>Spermatophyta</taxon>
        <taxon>Magnoliopsida</taxon>
        <taxon>eudicotyledons</taxon>
        <taxon>Gunneridae</taxon>
        <taxon>Pentapetalae</taxon>
        <taxon>asterids</taxon>
        <taxon>lamiids</taxon>
        <taxon>Solanales</taxon>
        <taxon>Convolvulaceae</taxon>
        <taxon>Cuscuteae</taxon>
        <taxon>Cuscuta</taxon>
        <taxon>Cuscuta subgen. Grammica</taxon>
        <taxon>Cuscuta sect. Cleistogrammica</taxon>
    </lineage>
</organism>
<dbReference type="AlphaFoldDB" id="A0A484ME85"/>
<dbReference type="GO" id="GO:0051082">
    <property type="term" value="F:unfolded protein binding"/>
    <property type="evidence" value="ECO:0007669"/>
    <property type="project" value="TreeGrafter"/>
</dbReference>
<keyword evidence="7" id="KW-0496">Mitochondrion</keyword>
<dbReference type="GO" id="GO:0005759">
    <property type="term" value="C:mitochondrial matrix"/>
    <property type="evidence" value="ECO:0007669"/>
    <property type="project" value="UniProtKB-SubCell"/>
</dbReference>
<dbReference type="InterPro" id="IPR000740">
    <property type="entry name" value="GrpE"/>
</dbReference>
<gene>
    <name evidence="9" type="ORF">CCAM_LOCUS28184</name>
</gene>
<dbReference type="GO" id="GO:0051087">
    <property type="term" value="F:protein-folding chaperone binding"/>
    <property type="evidence" value="ECO:0007669"/>
    <property type="project" value="InterPro"/>
</dbReference>
<keyword evidence="10" id="KW-1185">Reference proteome</keyword>
<comment type="subunit">
    <text evidence="3">Homodimer.</text>
</comment>
<evidence type="ECO:0000313" key="10">
    <source>
        <dbReference type="Proteomes" id="UP000595140"/>
    </source>
</evidence>
<dbReference type="CDD" id="cd00446">
    <property type="entry name" value="GrpE"/>
    <property type="match status" value="1"/>
</dbReference>
<evidence type="ECO:0000313" key="9">
    <source>
        <dbReference type="EMBL" id="VFQ86408.1"/>
    </source>
</evidence>
<evidence type="ECO:0000256" key="8">
    <source>
        <dbReference type="RuleBase" id="RU004478"/>
    </source>
</evidence>
<dbReference type="PRINTS" id="PR00773">
    <property type="entry name" value="GRPEPROTEIN"/>
</dbReference>
<dbReference type="Gene3D" id="2.30.22.10">
    <property type="entry name" value="Head domain of nucleotide exchange factor GrpE"/>
    <property type="match status" value="1"/>
</dbReference>
<proteinExistence type="inferred from homology"/>
<comment type="subcellular location">
    <subcellularLocation>
        <location evidence="1">Cytoplasm</location>
    </subcellularLocation>
    <subcellularLocation>
        <location evidence="7">Mitochondrion matrix</location>
    </subcellularLocation>
</comment>
<dbReference type="NCBIfam" id="NF010741">
    <property type="entry name" value="PRK14143.1"/>
    <property type="match status" value="1"/>
</dbReference>
<dbReference type="Gene3D" id="3.90.20.20">
    <property type="match status" value="1"/>
</dbReference>
<dbReference type="InterPro" id="IPR009012">
    <property type="entry name" value="GrpE_head"/>
</dbReference>
<evidence type="ECO:0000256" key="2">
    <source>
        <dbReference type="ARBA" id="ARBA00009054"/>
    </source>
</evidence>
<dbReference type="GO" id="GO:0000774">
    <property type="term" value="F:adenyl-nucleotide exchange factor activity"/>
    <property type="evidence" value="ECO:0007669"/>
    <property type="project" value="InterPro"/>
</dbReference>
<keyword evidence="6 7" id="KW-0143">Chaperone</keyword>
<keyword evidence="5" id="KW-0346">Stress response</keyword>
<evidence type="ECO:0000256" key="1">
    <source>
        <dbReference type="ARBA" id="ARBA00004496"/>
    </source>
</evidence>
<dbReference type="HAMAP" id="MF_01151">
    <property type="entry name" value="GrpE"/>
    <property type="match status" value="1"/>
</dbReference>
<evidence type="ECO:0000256" key="7">
    <source>
        <dbReference type="RuleBase" id="RU000640"/>
    </source>
</evidence>
<evidence type="ECO:0000256" key="5">
    <source>
        <dbReference type="ARBA" id="ARBA00023016"/>
    </source>
</evidence>
<reference evidence="9 10" key="1">
    <citation type="submission" date="2018-04" db="EMBL/GenBank/DDBJ databases">
        <authorList>
            <person name="Vogel A."/>
        </authorList>
    </citation>
    <scope>NUCLEOTIDE SEQUENCE [LARGE SCALE GENOMIC DNA]</scope>
</reference>
<accession>A0A484ME85</accession>
<protein>
    <recommendedName>
        <fullName evidence="7">GrpE protein homolog</fullName>
    </recommendedName>
</protein>
<dbReference type="Proteomes" id="UP000595140">
    <property type="component" value="Unassembled WGS sequence"/>
</dbReference>
<evidence type="ECO:0000256" key="4">
    <source>
        <dbReference type="ARBA" id="ARBA00022490"/>
    </source>
</evidence>
<dbReference type="PANTHER" id="PTHR21237:SF40">
    <property type="entry name" value="CELL CYCLE AND APOPTOSIS REGULATOR PROTEIN 2"/>
    <property type="match status" value="1"/>
</dbReference>
<dbReference type="InterPro" id="IPR013805">
    <property type="entry name" value="GrpE_CC"/>
</dbReference>
<dbReference type="SUPFAM" id="SSF58014">
    <property type="entry name" value="Coiled-coil domain of nucleotide exchange factor GrpE"/>
    <property type="match status" value="1"/>
</dbReference>